<protein>
    <submittedName>
        <fullName evidence="2">Uncharacterized protein</fullName>
    </submittedName>
</protein>
<evidence type="ECO:0000313" key="3">
    <source>
        <dbReference type="Proteomes" id="UP001519342"/>
    </source>
</evidence>
<sequence>MTFVATSTAFYLVQILVAVVFKKGQLHFVGVSIVEINYTAIFITLVVMFFVIIISIQYTLNKIFVVLKEIKAILILKGEKRE</sequence>
<proteinExistence type="predicted"/>
<keyword evidence="1" id="KW-0812">Transmembrane</keyword>
<keyword evidence="1" id="KW-0472">Membrane</keyword>
<dbReference type="EMBL" id="JAGGKS010000004">
    <property type="protein sequence ID" value="MBP1925664.1"/>
    <property type="molecule type" value="Genomic_DNA"/>
</dbReference>
<feature type="transmembrane region" description="Helical" evidence="1">
    <location>
        <begin position="28"/>
        <end position="54"/>
    </location>
</feature>
<dbReference type="Proteomes" id="UP001519342">
    <property type="component" value="Unassembled WGS sequence"/>
</dbReference>
<keyword evidence="1" id="KW-1133">Transmembrane helix</keyword>
<accession>A0ABS4GD95</accession>
<evidence type="ECO:0000313" key="2">
    <source>
        <dbReference type="EMBL" id="MBP1925664.1"/>
    </source>
</evidence>
<comment type="caution">
    <text evidence="2">The sequence shown here is derived from an EMBL/GenBank/DDBJ whole genome shotgun (WGS) entry which is preliminary data.</text>
</comment>
<keyword evidence="3" id="KW-1185">Reference proteome</keyword>
<gene>
    <name evidence="2" type="ORF">J2Z76_001525</name>
</gene>
<evidence type="ECO:0000256" key="1">
    <source>
        <dbReference type="SAM" id="Phobius"/>
    </source>
</evidence>
<reference evidence="2 3" key="1">
    <citation type="submission" date="2021-03" db="EMBL/GenBank/DDBJ databases">
        <title>Genomic Encyclopedia of Type Strains, Phase IV (KMG-IV): sequencing the most valuable type-strain genomes for metagenomic binning, comparative biology and taxonomic classification.</title>
        <authorList>
            <person name="Goeker M."/>
        </authorList>
    </citation>
    <scope>NUCLEOTIDE SEQUENCE [LARGE SCALE GENOMIC DNA]</scope>
    <source>
        <strain evidence="2 3">DSM 24004</strain>
    </source>
</reference>
<name>A0ABS4GD95_9FIRM</name>
<organism evidence="2 3">
    <name type="scientific">Sedimentibacter acidaminivorans</name>
    <dbReference type="NCBI Taxonomy" id="913099"/>
    <lineage>
        <taxon>Bacteria</taxon>
        <taxon>Bacillati</taxon>
        <taxon>Bacillota</taxon>
        <taxon>Tissierellia</taxon>
        <taxon>Sedimentibacter</taxon>
    </lineage>
</organism>